<evidence type="ECO:0000313" key="3">
    <source>
        <dbReference type="Proteomes" id="UP001634394"/>
    </source>
</evidence>
<organism evidence="2 3">
    <name type="scientific">Sinanodonta woodiana</name>
    <name type="common">Chinese pond mussel</name>
    <name type="synonym">Anodonta woodiana</name>
    <dbReference type="NCBI Taxonomy" id="1069815"/>
    <lineage>
        <taxon>Eukaryota</taxon>
        <taxon>Metazoa</taxon>
        <taxon>Spiralia</taxon>
        <taxon>Lophotrochozoa</taxon>
        <taxon>Mollusca</taxon>
        <taxon>Bivalvia</taxon>
        <taxon>Autobranchia</taxon>
        <taxon>Heteroconchia</taxon>
        <taxon>Palaeoheterodonta</taxon>
        <taxon>Unionida</taxon>
        <taxon>Unionoidea</taxon>
        <taxon>Unionidae</taxon>
        <taxon>Unioninae</taxon>
        <taxon>Sinanodonta</taxon>
    </lineage>
</organism>
<dbReference type="EMBL" id="JBJQND010000012">
    <property type="protein sequence ID" value="KAL3858789.1"/>
    <property type="molecule type" value="Genomic_DNA"/>
</dbReference>
<feature type="domain" description="Integrase p58-like C-terminal" evidence="1">
    <location>
        <begin position="59"/>
        <end position="92"/>
    </location>
</feature>
<proteinExistence type="predicted"/>
<evidence type="ECO:0000259" key="1">
    <source>
        <dbReference type="Pfam" id="PF22938"/>
    </source>
</evidence>
<dbReference type="Proteomes" id="UP001634394">
    <property type="component" value="Unassembled WGS sequence"/>
</dbReference>
<protein>
    <recommendedName>
        <fullName evidence="1">Integrase p58-like C-terminal domain-containing protein</fullName>
    </recommendedName>
</protein>
<dbReference type="Pfam" id="PF22938">
    <property type="entry name" value="Integrase_p58_C"/>
    <property type="match status" value="1"/>
</dbReference>
<keyword evidence="3" id="KW-1185">Reference proteome</keyword>
<reference evidence="2 3" key="1">
    <citation type="submission" date="2024-11" db="EMBL/GenBank/DDBJ databases">
        <title>Chromosome-level genome assembly of the freshwater bivalve Anodonta woodiana.</title>
        <authorList>
            <person name="Chen X."/>
        </authorList>
    </citation>
    <scope>NUCLEOTIDE SEQUENCE [LARGE SCALE GENOMIC DNA]</scope>
    <source>
        <strain evidence="2">MN2024</strain>
        <tissue evidence="2">Gills</tissue>
    </source>
</reference>
<dbReference type="InterPro" id="IPR054465">
    <property type="entry name" value="Integrase_p58-like_C"/>
</dbReference>
<accession>A0ABD3VB24</accession>
<comment type="caution">
    <text evidence="2">The sequence shown here is derived from an EMBL/GenBank/DDBJ whole genome shotgun (WGS) entry which is preliminary data.</text>
</comment>
<dbReference type="AlphaFoldDB" id="A0ABD3VB24"/>
<sequence>MHHAHQIARKHLQSAAKHQKDLYDARVSQSTYQPGDLVWLIADSRKINVSPKLQNMYDGPYVVKRTISCLNYLIQLDPYGKEKLVHHNKLKKYAGENPQRWTIKASKVTVLESRIIKEH</sequence>
<name>A0ABD3VB24_SINWO</name>
<evidence type="ECO:0000313" key="2">
    <source>
        <dbReference type="EMBL" id="KAL3858789.1"/>
    </source>
</evidence>
<gene>
    <name evidence="2" type="ORF">ACJMK2_009042</name>
</gene>